<evidence type="ECO:0008006" key="5">
    <source>
        <dbReference type="Google" id="ProtNLM"/>
    </source>
</evidence>
<proteinExistence type="predicted"/>
<feature type="transmembrane region" description="Helical" evidence="2">
    <location>
        <begin position="96"/>
        <end position="116"/>
    </location>
</feature>
<name>A0ABQ8GDY0_9PEZI</name>
<keyword evidence="2" id="KW-1133">Transmembrane helix</keyword>
<organism evidence="3 4">
    <name type="scientific">Macrophomina phaseolina</name>
    <dbReference type="NCBI Taxonomy" id="35725"/>
    <lineage>
        <taxon>Eukaryota</taxon>
        <taxon>Fungi</taxon>
        <taxon>Dikarya</taxon>
        <taxon>Ascomycota</taxon>
        <taxon>Pezizomycotina</taxon>
        <taxon>Dothideomycetes</taxon>
        <taxon>Dothideomycetes incertae sedis</taxon>
        <taxon>Botryosphaeriales</taxon>
        <taxon>Botryosphaeriaceae</taxon>
        <taxon>Macrophomina</taxon>
    </lineage>
</organism>
<keyword evidence="2" id="KW-0472">Membrane</keyword>
<feature type="region of interest" description="Disordered" evidence="1">
    <location>
        <begin position="230"/>
        <end position="258"/>
    </location>
</feature>
<gene>
    <name evidence="3" type="ORF">B0J12DRAFT_727435</name>
</gene>
<keyword evidence="4" id="KW-1185">Reference proteome</keyword>
<keyword evidence="2" id="KW-0812">Transmembrane</keyword>
<protein>
    <recommendedName>
        <fullName evidence="5">Cys/Met metabolism pyridoxal phosphate-dependent enzyme</fullName>
    </recommendedName>
</protein>
<evidence type="ECO:0000256" key="1">
    <source>
        <dbReference type="SAM" id="MobiDB-lite"/>
    </source>
</evidence>
<feature type="transmembrane region" description="Helical" evidence="2">
    <location>
        <begin position="21"/>
        <end position="43"/>
    </location>
</feature>
<feature type="compositionally biased region" description="Polar residues" evidence="1">
    <location>
        <begin position="230"/>
        <end position="241"/>
    </location>
</feature>
<evidence type="ECO:0000313" key="4">
    <source>
        <dbReference type="Proteomes" id="UP000774617"/>
    </source>
</evidence>
<dbReference type="Proteomes" id="UP000774617">
    <property type="component" value="Unassembled WGS sequence"/>
</dbReference>
<dbReference type="EMBL" id="JAGTJR010000010">
    <property type="protein sequence ID" value="KAH7053157.1"/>
    <property type="molecule type" value="Genomic_DNA"/>
</dbReference>
<accession>A0ABQ8GDY0</accession>
<comment type="caution">
    <text evidence="3">The sequence shown here is derived from an EMBL/GenBank/DDBJ whole genome shotgun (WGS) entry which is preliminary data.</text>
</comment>
<sequence>MARYTSDTSPWKKRVLLPFWILRDLLTLLIIATYAVILATINADAVDTPYNDSNDGGIKTAKAVVGVYMGIFAVSFLLDVYSMIQAARHNLSPRTFLIINVLQTTWWTVIIILIFIGNASYGRAFVPIFSIVCFLLYLGLLIYASIIFHRDRRTRRTGGAYAPTANPTNQFSAQAYGQAHHAPYDGTPAPITAYGQAGYTEAYAPRAQELKNIPIPAQQQRYQQATEYFSPNSVGATSPHSPLSAGQPGAGGITAAESSVDGEGSICAAAAVEWGGG</sequence>
<evidence type="ECO:0000256" key="2">
    <source>
        <dbReference type="SAM" id="Phobius"/>
    </source>
</evidence>
<evidence type="ECO:0000313" key="3">
    <source>
        <dbReference type="EMBL" id="KAH7053157.1"/>
    </source>
</evidence>
<feature type="transmembrane region" description="Helical" evidence="2">
    <location>
        <begin position="63"/>
        <end position="84"/>
    </location>
</feature>
<reference evidence="3 4" key="1">
    <citation type="journal article" date="2021" name="Nat. Commun.">
        <title>Genetic determinants of endophytism in the Arabidopsis root mycobiome.</title>
        <authorList>
            <person name="Mesny F."/>
            <person name="Miyauchi S."/>
            <person name="Thiergart T."/>
            <person name="Pickel B."/>
            <person name="Atanasova L."/>
            <person name="Karlsson M."/>
            <person name="Huettel B."/>
            <person name="Barry K.W."/>
            <person name="Haridas S."/>
            <person name="Chen C."/>
            <person name="Bauer D."/>
            <person name="Andreopoulos W."/>
            <person name="Pangilinan J."/>
            <person name="LaButti K."/>
            <person name="Riley R."/>
            <person name="Lipzen A."/>
            <person name="Clum A."/>
            <person name="Drula E."/>
            <person name="Henrissat B."/>
            <person name="Kohler A."/>
            <person name="Grigoriev I.V."/>
            <person name="Martin F.M."/>
            <person name="Hacquard S."/>
        </authorList>
    </citation>
    <scope>NUCLEOTIDE SEQUENCE [LARGE SCALE GENOMIC DNA]</scope>
    <source>
        <strain evidence="3 4">MPI-SDFR-AT-0080</strain>
    </source>
</reference>
<feature type="transmembrane region" description="Helical" evidence="2">
    <location>
        <begin position="128"/>
        <end position="148"/>
    </location>
</feature>